<protein>
    <submittedName>
        <fullName evidence="5">Enoyl-CoA hydratase</fullName>
    </submittedName>
</protein>
<dbReference type="OrthoDB" id="8452484at2"/>
<dbReference type="InterPro" id="IPR014748">
    <property type="entry name" value="Enoyl-CoA_hydra_C"/>
</dbReference>
<keyword evidence="6" id="KW-1185">Reference proteome</keyword>
<dbReference type="GO" id="GO:0006635">
    <property type="term" value="P:fatty acid beta-oxidation"/>
    <property type="evidence" value="ECO:0007669"/>
    <property type="project" value="TreeGrafter"/>
</dbReference>
<comment type="catalytic activity">
    <reaction evidence="3">
        <text>a (3S)-3-hydroxyacyl-CoA = a (2E)-enoyl-CoA + H2O</text>
        <dbReference type="Rhea" id="RHEA:16105"/>
        <dbReference type="ChEBI" id="CHEBI:15377"/>
        <dbReference type="ChEBI" id="CHEBI:57318"/>
        <dbReference type="ChEBI" id="CHEBI:58856"/>
        <dbReference type="EC" id="4.2.1.17"/>
    </reaction>
</comment>
<comment type="caution">
    <text evidence="5">The sequence shown here is derived from an EMBL/GenBank/DDBJ whole genome shotgun (WGS) entry which is preliminary data.</text>
</comment>
<gene>
    <name evidence="5" type="ORF">EDD40_1864</name>
</gene>
<dbReference type="EMBL" id="RJKM01000001">
    <property type="protein sequence ID" value="ROP36590.1"/>
    <property type="molecule type" value="Genomic_DNA"/>
</dbReference>
<dbReference type="GO" id="GO:0004300">
    <property type="term" value="F:enoyl-CoA hydratase activity"/>
    <property type="evidence" value="ECO:0007669"/>
    <property type="project" value="UniProtKB-EC"/>
</dbReference>
<evidence type="ECO:0000256" key="3">
    <source>
        <dbReference type="ARBA" id="ARBA00023709"/>
    </source>
</evidence>
<dbReference type="Proteomes" id="UP000268727">
    <property type="component" value="Unassembled WGS sequence"/>
</dbReference>
<dbReference type="AlphaFoldDB" id="A0A3N1H264"/>
<dbReference type="InterPro" id="IPR001753">
    <property type="entry name" value="Enoyl-CoA_hydra/iso"/>
</dbReference>
<accession>A0A3N1H264</accession>
<dbReference type="Gene3D" id="1.10.12.10">
    <property type="entry name" value="Lyase 2-enoyl-coa Hydratase, Chain A, domain 2"/>
    <property type="match status" value="1"/>
</dbReference>
<evidence type="ECO:0000256" key="4">
    <source>
        <dbReference type="ARBA" id="ARBA00023717"/>
    </source>
</evidence>
<dbReference type="InterPro" id="IPR029045">
    <property type="entry name" value="ClpP/crotonase-like_dom_sf"/>
</dbReference>
<sequence>MSVVVERDGAVAVVRIDRPERHNALNADVLRRLHAVMTDLPGKARAIVLTGSGRRAFSAGADLDELVGLSAADAEPVLRAGQAVLRGIERSPAPVIAAVNGLALGGGFELVLACSFAVASTEAAFALPEPGLGLIPGYGGTQRLARVTGPAAARHVMLTGHRLDALRAYELGVVVLPPVHPDALRSLAVAQARKVAGMGPRAVRAIVDAVDVGLDSPLDDALALETRLAADAVGGSESDEGVRAFKEKRRPCFEAVTP</sequence>
<organism evidence="5 6">
    <name type="scientific">Saccharothrix texasensis</name>
    <dbReference type="NCBI Taxonomy" id="103734"/>
    <lineage>
        <taxon>Bacteria</taxon>
        <taxon>Bacillati</taxon>
        <taxon>Actinomycetota</taxon>
        <taxon>Actinomycetes</taxon>
        <taxon>Pseudonocardiales</taxon>
        <taxon>Pseudonocardiaceae</taxon>
        <taxon>Saccharothrix</taxon>
    </lineage>
</organism>
<evidence type="ECO:0000256" key="2">
    <source>
        <dbReference type="ARBA" id="ARBA00023239"/>
    </source>
</evidence>
<dbReference type="Pfam" id="PF00378">
    <property type="entry name" value="ECH_1"/>
    <property type="match status" value="1"/>
</dbReference>
<dbReference type="PANTHER" id="PTHR11941">
    <property type="entry name" value="ENOYL-COA HYDRATASE-RELATED"/>
    <property type="match status" value="1"/>
</dbReference>
<evidence type="ECO:0000256" key="1">
    <source>
        <dbReference type="ARBA" id="ARBA00005254"/>
    </source>
</evidence>
<comment type="similarity">
    <text evidence="1">Belongs to the enoyl-CoA hydratase/isomerase family.</text>
</comment>
<dbReference type="PANTHER" id="PTHR11941:SF54">
    <property type="entry name" value="ENOYL-COA HYDRATASE, MITOCHONDRIAL"/>
    <property type="match status" value="1"/>
</dbReference>
<dbReference type="CDD" id="cd06558">
    <property type="entry name" value="crotonase-like"/>
    <property type="match status" value="1"/>
</dbReference>
<dbReference type="RefSeq" id="WP_123742544.1">
    <property type="nucleotide sequence ID" value="NZ_RJKM01000001.1"/>
</dbReference>
<name>A0A3N1H264_9PSEU</name>
<dbReference type="SUPFAM" id="SSF52096">
    <property type="entry name" value="ClpP/crotonase"/>
    <property type="match status" value="1"/>
</dbReference>
<proteinExistence type="inferred from homology"/>
<keyword evidence="2" id="KW-0456">Lyase</keyword>
<reference evidence="5 6" key="1">
    <citation type="submission" date="2018-11" db="EMBL/GenBank/DDBJ databases">
        <title>Sequencing the genomes of 1000 actinobacteria strains.</title>
        <authorList>
            <person name="Klenk H.-P."/>
        </authorList>
    </citation>
    <scope>NUCLEOTIDE SEQUENCE [LARGE SCALE GENOMIC DNA]</scope>
    <source>
        <strain evidence="5 6">DSM 44231</strain>
    </source>
</reference>
<evidence type="ECO:0000313" key="5">
    <source>
        <dbReference type="EMBL" id="ROP36590.1"/>
    </source>
</evidence>
<dbReference type="Gene3D" id="3.90.226.10">
    <property type="entry name" value="2-enoyl-CoA Hydratase, Chain A, domain 1"/>
    <property type="match status" value="1"/>
</dbReference>
<comment type="catalytic activity">
    <reaction evidence="4">
        <text>a 4-saturated-(3S)-3-hydroxyacyl-CoA = a (3E)-enoyl-CoA + H2O</text>
        <dbReference type="Rhea" id="RHEA:20724"/>
        <dbReference type="ChEBI" id="CHEBI:15377"/>
        <dbReference type="ChEBI" id="CHEBI:58521"/>
        <dbReference type="ChEBI" id="CHEBI:137480"/>
        <dbReference type="EC" id="4.2.1.17"/>
    </reaction>
</comment>
<evidence type="ECO:0000313" key="6">
    <source>
        <dbReference type="Proteomes" id="UP000268727"/>
    </source>
</evidence>